<feature type="transmembrane region" description="Helical" evidence="9">
    <location>
        <begin position="368"/>
        <end position="389"/>
    </location>
</feature>
<keyword evidence="9" id="KW-1003">Cell membrane</keyword>
<dbReference type="Pfam" id="PF00344">
    <property type="entry name" value="SecY"/>
    <property type="match status" value="1"/>
</dbReference>
<dbReference type="InterPro" id="IPR026593">
    <property type="entry name" value="SecY"/>
</dbReference>
<protein>
    <recommendedName>
        <fullName evidence="9 10">Protein translocase subunit SecY</fullName>
    </recommendedName>
</protein>
<reference evidence="14" key="1">
    <citation type="journal article" date="2019" name="Int. J. Syst. Evol. Microbiol.">
        <title>The Global Catalogue of Microorganisms (GCM) 10K type strain sequencing project: providing services to taxonomists for standard genome sequencing and annotation.</title>
        <authorList>
            <consortium name="The Broad Institute Genomics Platform"/>
            <consortium name="The Broad Institute Genome Sequencing Center for Infectious Disease"/>
            <person name="Wu L."/>
            <person name="Ma J."/>
        </authorList>
    </citation>
    <scope>NUCLEOTIDE SEQUENCE [LARGE SCALE GENOMIC DNA]</scope>
    <source>
        <strain evidence="14">CGMCC 1.6964</strain>
    </source>
</reference>
<evidence type="ECO:0000256" key="5">
    <source>
        <dbReference type="ARBA" id="ARBA00022927"/>
    </source>
</evidence>
<dbReference type="PANTHER" id="PTHR10906">
    <property type="entry name" value="SECY/SEC61-ALPHA FAMILY MEMBER"/>
    <property type="match status" value="1"/>
</dbReference>
<evidence type="ECO:0000256" key="10">
    <source>
        <dbReference type="RuleBase" id="RU000537"/>
    </source>
</evidence>
<feature type="transmembrane region" description="Helical" evidence="9">
    <location>
        <begin position="65"/>
        <end position="89"/>
    </location>
</feature>
<sequence>MFNTLKNIWRVDDLRKRILFTLMVLVIYRIGTFIPVPGVNTDVLQSANEAGSQLMGLLNTFSGGALMQFSIFALSIYPYVTASIIVQLLSMDVIPKFTEWSKQGEHGKKKLAQITRYGTIVLGLIQAFATAIGFNRIYQSEMIPNATTVDYILIAIVLTAGTALLMWLGEQITEKGIGNGISILIFAGIVANIPGYISTTAQSDFIVDGQTFLNAMKTVIIVLVLILIIIGVIFIQQGIRKVPVQYAKRVVGNKMYGGQNTHIPLKVNAAGVIPVIFAISLLQFPVILANFWSTYAWAEWVQNNLNHSQPLGMVLYAVMIIGFTFFYTFVQINPQQMAENMKKNGGYIPGVRPGKATEKYITRVMSRLTVTGALFLTVISLLPIAFGSLSGLPQSVQIGGTSLLIVVGVALDTMKTIESQLIKRHYKGFINK</sequence>
<feature type="transmembrane region" description="Helical" evidence="9">
    <location>
        <begin position="219"/>
        <end position="239"/>
    </location>
</feature>
<feature type="transmembrane region" description="Helical" evidence="9">
    <location>
        <begin position="181"/>
        <end position="199"/>
    </location>
</feature>
<dbReference type="PROSITE" id="PS00755">
    <property type="entry name" value="SECY_1"/>
    <property type="match status" value="1"/>
</dbReference>
<accession>A0ABQ2LCZ6</accession>
<proteinExistence type="inferred from homology"/>
<dbReference type="NCBIfam" id="TIGR00967">
    <property type="entry name" value="3a0501s007"/>
    <property type="match status" value="1"/>
</dbReference>
<keyword evidence="14" id="KW-1185">Reference proteome</keyword>
<comment type="subcellular location">
    <subcellularLocation>
        <location evidence="9">Cell membrane</location>
        <topology evidence="9">Multi-pass membrane protein</topology>
    </subcellularLocation>
    <subcellularLocation>
        <location evidence="1 11">Membrane</location>
        <topology evidence="1 11">Multi-pass membrane protein</topology>
    </subcellularLocation>
</comment>
<dbReference type="SUPFAM" id="SSF103491">
    <property type="entry name" value="Preprotein translocase SecY subunit"/>
    <property type="match status" value="1"/>
</dbReference>
<keyword evidence="7 9" id="KW-0811">Translocation</keyword>
<dbReference type="HAMAP" id="MF_01465">
    <property type="entry name" value="SecY"/>
    <property type="match status" value="1"/>
</dbReference>
<evidence type="ECO:0000256" key="2">
    <source>
        <dbReference type="ARBA" id="ARBA00005751"/>
    </source>
</evidence>
<feature type="transmembrane region" description="Helical" evidence="9">
    <location>
        <begin position="395"/>
        <end position="414"/>
    </location>
</feature>
<evidence type="ECO:0000256" key="8">
    <source>
        <dbReference type="ARBA" id="ARBA00023136"/>
    </source>
</evidence>
<feature type="transmembrane region" description="Helical" evidence="9">
    <location>
        <begin position="117"/>
        <end position="139"/>
    </location>
</feature>
<dbReference type="PROSITE" id="PS00756">
    <property type="entry name" value="SECY_2"/>
    <property type="match status" value="1"/>
</dbReference>
<dbReference type="InterPro" id="IPR023201">
    <property type="entry name" value="SecY_dom_sf"/>
</dbReference>
<comment type="subunit">
    <text evidence="9">Component of the Sec protein translocase complex. Heterotrimer consisting of SecY, SecE and SecG subunits. The heterotrimers can form oligomers, although 1 heterotrimer is thought to be able to translocate proteins. Interacts with the ribosome. Interacts with SecDF, and other proteins may be involved. Interacts with SecA.</text>
</comment>
<dbReference type="Gene3D" id="1.10.3370.10">
    <property type="entry name" value="SecY subunit domain"/>
    <property type="match status" value="1"/>
</dbReference>
<evidence type="ECO:0000313" key="14">
    <source>
        <dbReference type="Proteomes" id="UP000606653"/>
    </source>
</evidence>
<evidence type="ECO:0000256" key="7">
    <source>
        <dbReference type="ARBA" id="ARBA00023010"/>
    </source>
</evidence>
<gene>
    <name evidence="9 13" type="primary">secY</name>
    <name evidence="13" type="ORF">GCM10010969_38470</name>
</gene>
<evidence type="ECO:0000256" key="11">
    <source>
        <dbReference type="RuleBase" id="RU003484"/>
    </source>
</evidence>
<comment type="similarity">
    <text evidence="2 9 12">Belongs to the SecY/SEC61-alpha family.</text>
</comment>
<keyword evidence="8 9" id="KW-0472">Membrane</keyword>
<evidence type="ECO:0000256" key="4">
    <source>
        <dbReference type="ARBA" id="ARBA00022692"/>
    </source>
</evidence>
<organism evidence="13 14">
    <name type="scientific">Saccharibacillus kuerlensis</name>
    <dbReference type="NCBI Taxonomy" id="459527"/>
    <lineage>
        <taxon>Bacteria</taxon>
        <taxon>Bacillati</taxon>
        <taxon>Bacillota</taxon>
        <taxon>Bacilli</taxon>
        <taxon>Bacillales</taxon>
        <taxon>Paenibacillaceae</taxon>
        <taxon>Saccharibacillus</taxon>
    </lineage>
</organism>
<dbReference type="InterPro" id="IPR030659">
    <property type="entry name" value="SecY_CS"/>
</dbReference>
<dbReference type="InterPro" id="IPR002208">
    <property type="entry name" value="SecY/SEC61-alpha"/>
</dbReference>
<dbReference type="PRINTS" id="PR00303">
    <property type="entry name" value="SECYTRNLCASE"/>
</dbReference>
<comment type="caution">
    <text evidence="13">The sequence shown here is derived from an EMBL/GenBank/DDBJ whole genome shotgun (WGS) entry which is preliminary data.</text>
</comment>
<evidence type="ECO:0000313" key="13">
    <source>
        <dbReference type="EMBL" id="GGO08755.1"/>
    </source>
</evidence>
<evidence type="ECO:0000256" key="1">
    <source>
        <dbReference type="ARBA" id="ARBA00004141"/>
    </source>
</evidence>
<name>A0ABQ2LCZ6_9BACL</name>
<comment type="function">
    <text evidence="9 10">The central subunit of the protein translocation channel SecYEG. Consists of two halves formed by TMs 1-5 and 6-10. These two domains form a lateral gate at the front which open onto the bilayer between TMs 2 and 7, and are clamped together by SecE at the back. The channel is closed by both a pore ring composed of hydrophobic SecY resides and a short helix (helix 2A) on the extracellular side of the membrane which forms a plug. The plug probably moves laterally to allow the channel to open. The ring and the pore may move independently.</text>
</comment>
<evidence type="ECO:0000256" key="3">
    <source>
        <dbReference type="ARBA" id="ARBA00022448"/>
    </source>
</evidence>
<feature type="transmembrane region" description="Helical" evidence="9">
    <location>
        <begin position="313"/>
        <end position="332"/>
    </location>
</feature>
<keyword evidence="5 9" id="KW-0653">Protein transport</keyword>
<feature type="transmembrane region" description="Helical" evidence="9">
    <location>
        <begin position="269"/>
        <end position="293"/>
    </location>
</feature>
<keyword evidence="4 9" id="KW-0812">Transmembrane</keyword>
<evidence type="ECO:0000256" key="9">
    <source>
        <dbReference type="HAMAP-Rule" id="MF_01465"/>
    </source>
</evidence>
<feature type="transmembrane region" description="Helical" evidence="9">
    <location>
        <begin position="18"/>
        <end position="36"/>
    </location>
</feature>
<dbReference type="Proteomes" id="UP000606653">
    <property type="component" value="Unassembled WGS sequence"/>
</dbReference>
<keyword evidence="3 9" id="KW-0813">Transport</keyword>
<feature type="transmembrane region" description="Helical" evidence="9">
    <location>
        <begin position="151"/>
        <end position="169"/>
    </location>
</feature>
<dbReference type="PIRSF" id="PIRSF004557">
    <property type="entry name" value="SecY"/>
    <property type="match status" value="1"/>
</dbReference>
<dbReference type="RefSeq" id="WP_018978349.1">
    <property type="nucleotide sequence ID" value="NZ_BMLN01000016.1"/>
</dbReference>
<dbReference type="EMBL" id="BMLN01000016">
    <property type="protein sequence ID" value="GGO08755.1"/>
    <property type="molecule type" value="Genomic_DNA"/>
</dbReference>
<evidence type="ECO:0000256" key="6">
    <source>
        <dbReference type="ARBA" id="ARBA00022989"/>
    </source>
</evidence>
<evidence type="ECO:0000256" key="12">
    <source>
        <dbReference type="RuleBase" id="RU004349"/>
    </source>
</evidence>
<keyword evidence="6 9" id="KW-1133">Transmembrane helix</keyword>